<dbReference type="Pfam" id="PF13372">
    <property type="entry name" value="Alginate_exp"/>
    <property type="match status" value="1"/>
</dbReference>
<dbReference type="SUPFAM" id="SSF56935">
    <property type="entry name" value="Porins"/>
    <property type="match status" value="1"/>
</dbReference>
<keyword evidence="3" id="KW-1185">Reference proteome</keyword>
<sequence length="428" mass="47192">MILLIAAQRGTLAQTGGQPEGLISRYAGSELPGWLRLGGEERVRLEALGGIGFKPASNAYLLQRLRFNLEAAPVRWLKFSFQAQDARSFLTNVSPAPSSQKDPLDLRLGYVQIGEAESGWISVRAGRQSLSFGEGRLVADPNWSNVGRTLDGVRVTVHYRGLRLDGFSGASDRIYTDGFDTPTPGQHFHGLNGLLDRLIPNAVLEPYVFWRLEHDIRGEKAGPGHLDTKTAGFRWAGRLPARMDYGVEVAVQRGRQAGEPVAAWAGHWVVGHTLKEQRHRPRVYVEFNRASGDRDARDGVHGAFDPLFPSAHDKFGVADQFTWTNSVHARSGLQYKLRQNLTIGTAYNSFWLADRHDGIYSGGKVVIGSNGQQGSHIGQEADFQLQWSATRLTAVDAGFGHIFPGEFLRKAGRGSAYNCFLLGITQRF</sequence>
<feature type="domain" description="Alginate export" evidence="1">
    <location>
        <begin position="34"/>
        <end position="415"/>
    </location>
</feature>
<dbReference type="RefSeq" id="WP_194451537.1">
    <property type="nucleotide sequence ID" value="NZ_CP063849.1"/>
</dbReference>
<dbReference type="EMBL" id="CP063849">
    <property type="protein sequence ID" value="QOY89874.1"/>
    <property type="molecule type" value="Genomic_DNA"/>
</dbReference>
<dbReference type="AlphaFoldDB" id="A0A7S7SLZ2"/>
<dbReference type="KEGG" id="pfer:IRI77_07945"/>
<dbReference type="InterPro" id="IPR025388">
    <property type="entry name" value="Alginate_export_dom"/>
</dbReference>
<dbReference type="Gene3D" id="2.40.160.100">
    <property type="match status" value="1"/>
</dbReference>
<evidence type="ECO:0000313" key="2">
    <source>
        <dbReference type="EMBL" id="QOY89874.1"/>
    </source>
</evidence>
<name>A0A7S7SLZ2_PALFE</name>
<organism evidence="2 3">
    <name type="scientific">Paludibaculum fermentans</name>
    <dbReference type="NCBI Taxonomy" id="1473598"/>
    <lineage>
        <taxon>Bacteria</taxon>
        <taxon>Pseudomonadati</taxon>
        <taxon>Acidobacteriota</taxon>
        <taxon>Terriglobia</taxon>
        <taxon>Bryobacterales</taxon>
        <taxon>Bryobacteraceae</taxon>
        <taxon>Paludibaculum</taxon>
    </lineage>
</organism>
<accession>A0A7S7SLZ2</accession>
<dbReference type="Proteomes" id="UP000593892">
    <property type="component" value="Chromosome"/>
</dbReference>
<protein>
    <submittedName>
        <fullName evidence="2">Alginate export family protein</fullName>
    </submittedName>
</protein>
<proteinExistence type="predicted"/>
<gene>
    <name evidence="2" type="ORF">IRI77_07945</name>
</gene>
<evidence type="ECO:0000313" key="3">
    <source>
        <dbReference type="Proteomes" id="UP000593892"/>
    </source>
</evidence>
<dbReference type="InterPro" id="IPR053728">
    <property type="entry name" value="Alginate_Permeability_Chnl"/>
</dbReference>
<evidence type="ECO:0000259" key="1">
    <source>
        <dbReference type="Pfam" id="PF13372"/>
    </source>
</evidence>
<reference evidence="2 3" key="1">
    <citation type="submission" date="2020-10" db="EMBL/GenBank/DDBJ databases">
        <title>Complete genome sequence of Paludibaculum fermentans P105T, a facultatively anaerobic acidobacterium capable of dissimilatory Fe(III) reduction.</title>
        <authorList>
            <person name="Dedysh S.N."/>
            <person name="Beletsky A.V."/>
            <person name="Kulichevskaya I.S."/>
            <person name="Mardanov A.V."/>
            <person name="Ravin N.V."/>
        </authorList>
    </citation>
    <scope>NUCLEOTIDE SEQUENCE [LARGE SCALE GENOMIC DNA]</scope>
    <source>
        <strain evidence="2 3">P105</strain>
    </source>
</reference>